<dbReference type="PANTHER" id="PTHR30383">
    <property type="entry name" value="THIOESTERASE 1/PROTEASE 1/LYSOPHOSPHOLIPASE L1"/>
    <property type="match status" value="1"/>
</dbReference>
<keyword evidence="3" id="KW-1185">Reference proteome</keyword>
<comment type="caution">
    <text evidence="2">The sequence shown here is derived from an EMBL/GenBank/DDBJ whole genome shotgun (WGS) entry which is preliminary data.</text>
</comment>
<protein>
    <submittedName>
        <fullName evidence="2">Lysophospholipase L1-like esterase</fullName>
    </submittedName>
</protein>
<sequence length="502" mass="56287">MLKIFYEDLYSNGMRSYQLIITILLLFFTMTDLSAQNIRELDKIAASQGAASQLLFSVDLDKEELIHPSDFERDDECIVRGGIPNFLTKITNGQDVTVAFIGGSLTQANYCYRMQISTYLQARYPSTKFKWVNAGVSGTGTDLGAFRIQEQVLTQHPDLVIIDFAVNGAYAAGMEGMIRQIIQHDHHTDICLIYAILGGQTKLYRNGKIPLHIEALEALADHYRIPTVHLGMEISHLEFQDKLLWKGDAQAAGERILFSTDGIHPLKAGGNLYAAAIARGIDKMKGLSRPASHPLPKPLVSSEWDIAGMYRPDDIADFDVKWGAISTKESKLKAFNGWFDTVMVAGEEGAQCSFAFEGDIFGLFDIGGPEVGQLEVWVDGHRVNLHKLQSDSFQPYEIITRDNGNTPLNRFNAYCNNRYRGQYDLIKLPQGKHEISFRISSLKADKRLILGPSQQEDIVQHPAKYDSSVIYLGRILLRGKPILKTTRKQEIGDMRPQIYHQG</sequence>
<dbReference type="PANTHER" id="PTHR30383:SF28">
    <property type="entry name" value="LIPASE_ACYLHYDROLASE"/>
    <property type="match status" value="1"/>
</dbReference>
<dbReference type="SUPFAM" id="SSF52266">
    <property type="entry name" value="SGNH hydrolase"/>
    <property type="match status" value="1"/>
</dbReference>
<gene>
    <name evidence="2" type="ORF">DFQ12_5620</name>
</gene>
<dbReference type="InterPro" id="IPR051532">
    <property type="entry name" value="Ester_Hydrolysis_Enzymes"/>
</dbReference>
<evidence type="ECO:0000259" key="1">
    <source>
        <dbReference type="Pfam" id="PF13472"/>
    </source>
</evidence>
<dbReference type="InterPro" id="IPR013830">
    <property type="entry name" value="SGNH_hydro"/>
</dbReference>
<dbReference type="AlphaFoldDB" id="A0A420AE29"/>
<proteinExistence type="predicted"/>
<dbReference type="CDD" id="cd00229">
    <property type="entry name" value="SGNH_hydrolase"/>
    <property type="match status" value="1"/>
</dbReference>
<organism evidence="2 3">
    <name type="scientific">Sphingobacterium detergens</name>
    <dbReference type="NCBI Taxonomy" id="1145106"/>
    <lineage>
        <taxon>Bacteria</taxon>
        <taxon>Pseudomonadati</taxon>
        <taxon>Bacteroidota</taxon>
        <taxon>Sphingobacteriia</taxon>
        <taxon>Sphingobacteriales</taxon>
        <taxon>Sphingobacteriaceae</taxon>
        <taxon>Sphingobacterium</taxon>
    </lineage>
</organism>
<dbReference type="EMBL" id="RAPY01000008">
    <property type="protein sequence ID" value="RKE42701.1"/>
    <property type="molecule type" value="Genomic_DNA"/>
</dbReference>
<evidence type="ECO:0000313" key="3">
    <source>
        <dbReference type="Proteomes" id="UP000286246"/>
    </source>
</evidence>
<dbReference type="GO" id="GO:0004622">
    <property type="term" value="F:phosphatidylcholine lysophospholipase activity"/>
    <property type="evidence" value="ECO:0007669"/>
    <property type="project" value="TreeGrafter"/>
</dbReference>
<dbReference type="OrthoDB" id="9796689at2"/>
<name>A0A420AE29_SPHD1</name>
<dbReference type="RefSeq" id="WP_120262161.1">
    <property type="nucleotide sequence ID" value="NZ_RAPY01000008.1"/>
</dbReference>
<reference evidence="2 3" key="1">
    <citation type="submission" date="2018-09" db="EMBL/GenBank/DDBJ databases">
        <title>Genomic Encyclopedia of Type Strains, Phase III (KMG-III): the genomes of soil and plant-associated and newly described type strains.</title>
        <authorList>
            <person name="Whitman W."/>
        </authorList>
    </citation>
    <scope>NUCLEOTIDE SEQUENCE [LARGE SCALE GENOMIC DNA]</scope>
    <source>
        <strain evidence="2 3">CECT 7938</strain>
    </source>
</reference>
<dbReference type="Gene3D" id="3.40.50.1110">
    <property type="entry name" value="SGNH hydrolase"/>
    <property type="match status" value="1"/>
</dbReference>
<dbReference type="InterPro" id="IPR036514">
    <property type="entry name" value="SGNH_hydro_sf"/>
</dbReference>
<evidence type="ECO:0000313" key="2">
    <source>
        <dbReference type="EMBL" id="RKE42701.1"/>
    </source>
</evidence>
<dbReference type="Proteomes" id="UP000286246">
    <property type="component" value="Unassembled WGS sequence"/>
</dbReference>
<feature type="domain" description="SGNH hydrolase-type esterase" evidence="1">
    <location>
        <begin position="100"/>
        <end position="269"/>
    </location>
</feature>
<accession>A0A420AE29</accession>
<dbReference type="Pfam" id="PF13472">
    <property type="entry name" value="Lipase_GDSL_2"/>
    <property type="match status" value="1"/>
</dbReference>